<dbReference type="Pfam" id="PF14577">
    <property type="entry name" value="SEO_C"/>
    <property type="match status" value="1"/>
</dbReference>
<feature type="domain" description="Sieve element occlusion C-terminal" evidence="2">
    <location>
        <begin position="483"/>
        <end position="713"/>
    </location>
</feature>
<evidence type="ECO:0000259" key="1">
    <source>
        <dbReference type="Pfam" id="PF14576"/>
    </source>
</evidence>
<organism evidence="3 4">
    <name type="scientific">Corymbia citriodora subsp. variegata</name>
    <dbReference type="NCBI Taxonomy" id="360336"/>
    <lineage>
        <taxon>Eukaryota</taxon>
        <taxon>Viridiplantae</taxon>
        <taxon>Streptophyta</taxon>
        <taxon>Embryophyta</taxon>
        <taxon>Tracheophyta</taxon>
        <taxon>Spermatophyta</taxon>
        <taxon>Magnoliopsida</taxon>
        <taxon>eudicotyledons</taxon>
        <taxon>Gunneridae</taxon>
        <taxon>Pentapetalae</taxon>
        <taxon>rosids</taxon>
        <taxon>malvids</taxon>
        <taxon>Myrtales</taxon>
        <taxon>Myrtaceae</taxon>
        <taxon>Myrtoideae</taxon>
        <taxon>Eucalypteae</taxon>
        <taxon>Corymbia</taxon>
    </lineage>
</organism>
<reference evidence="3" key="1">
    <citation type="submission" date="2020-05" db="EMBL/GenBank/DDBJ databases">
        <title>WGS assembly of Corymbia citriodora subspecies variegata.</title>
        <authorList>
            <person name="Barry K."/>
            <person name="Hundley H."/>
            <person name="Shu S."/>
            <person name="Jenkins J."/>
            <person name="Grimwood J."/>
            <person name="Baten A."/>
        </authorList>
    </citation>
    <scope>NUCLEOTIDE SEQUENCE</scope>
    <source>
        <strain evidence="3">CV2-018</strain>
    </source>
</reference>
<proteinExistence type="predicted"/>
<keyword evidence="4" id="KW-1185">Reference proteome</keyword>
<evidence type="ECO:0008006" key="5">
    <source>
        <dbReference type="Google" id="ProtNLM"/>
    </source>
</evidence>
<dbReference type="InterPro" id="IPR039299">
    <property type="entry name" value="SEOA"/>
</dbReference>
<comment type="caution">
    <text evidence="3">The sequence shown here is derived from an EMBL/GenBank/DDBJ whole genome shotgun (WGS) entry which is preliminary data.</text>
</comment>
<gene>
    <name evidence="3" type="ORF">BT93_L5469</name>
</gene>
<dbReference type="InterPro" id="IPR027944">
    <property type="entry name" value="SEO_C"/>
</dbReference>
<dbReference type="GO" id="GO:0010088">
    <property type="term" value="P:phloem development"/>
    <property type="evidence" value="ECO:0007669"/>
    <property type="project" value="InterPro"/>
</dbReference>
<dbReference type="EMBL" id="MU089610">
    <property type="protein sequence ID" value="KAF7850457.1"/>
    <property type="molecule type" value="Genomic_DNA"/>
</dbReference>
<evidence type="ECO:0000259" key="2">
    <source>
        <dbReference type="Pfam" id="PF14577"/>
    </source>
</evidence>
<dbReference type="OrthoDB" id="1895250at2759"/>
<name>A0A8T0CS20_CORYI</name>
<feature type="domain" description="Sieve element occlusion N-terminal" evidence="1">
    <location>
        <begin position="29"/>
        <end position="316"/>
    </location>
</feature>
<dbReference type="PANTHER" id="PTHR33232:SF9">
    <property type="entry name" value="PROTEIN SIEVE ELEMENT OCCLUSION B"/>
    <property type="match status" value="1"/>
</dbReference>
<sequence>MAMTTTGKMMPPTMQGLIKGGDRKMIAMSDDNVMMKQVKETHRPDAREVDVRLLLHLVEDILKRSNLKADSLATVGSPANTENMEDQTHRASYNDVLYVFSYIIERVSGELTMKTLTGGEAHAITLSILNMVAPFSWDAKLVLTLAAFASNYGEFWLLAQIYTSNPLAKSMATLKQLPMIMEHSGALKALFDKLDSLVQAMLTVTRCVLDLKELPSAYISSEFPALSAAMEHVPTAVYWTIRSAVACASQITSLTSIGLEYITSTTEAWELSTLAHKLTNIDEHLQKQVAICSQHIEEKRNAEAYETLLNLFESVHIDNLKILKALIYPKDDILPLVEGPTKKRVNIEVLRRRNVLLLISGLDISQDELSILEQMHSESKLHATRQEIHQYEMVWMPIVDRSVQWTDPMQKQFEALQSTMPWYTVYHPRLIHKVVIQFIEEKWHFRNKPILVVLDPQGRVVCPNAIHMMWIWGNVAFPFTTLREEALWKEETWRLELLVDGIDQTILTWIREGKYIFLYGGVDIEWIRKFTTAARQVALAARIPLEMVYVGKSNKREQVRHTIDTINLEKLSSTWPDLTMMWFFWTRLESMLFSKIQLRKADEFDLLMEQIKRLLSFDKAGGWAVLSKGSSITVNGHMTTILPALLEYDLWKEHVPTKGYDQAFKDHHDKIHDMMHPCSRFEFQTTAGRIPESMRCPDCQRLMEKLTTFACCHDDAVPTIYEG</sequence>
<dbReference type="Pfam" id="PF14576">
    <property type="entry name" value="SEO_N"/>
    <property type="match status" value="1"/>
</dbReference>
<dbReference type="Proteomes" id="UP000806378">
    <property type="component" value="Unassembled WGS sequence"/>
</dbReference>
<dbReference type="InterPro" id="IPR027942">
    <property type="entry name" value="SEO_N"/>
</dbReference>
<protein>
    <recommendedName>
        <fullName evidence="5">Protein SIEVE ELEMENT OCCLUSION B-like</fullName>
    </recommendedName>
</protein>
<accession>A0A8T0CS20</accession>
<evidence type="ECO:0000313" key="3">
    <source>
        <dbReference type="EMBL" id="KAF7850457.1"/>
    </source>
</evidence>
<evidence type="ECO:0000313" key="4">
    <source>
        <dbReference type="Proteomes" id="UP000806378"/>
    </source>
</evidence>
<dbReference type="PANTHER" id="PTHR33232">
    <property type="entry name" value="PROTEIN SIEVE ELEMENT OCCLUSION B-LIKE"/>
    <property type="match status" value="1"/>
</dbReference>
<dbReference type="AlphaFoldDB" id="A0A8T0CS20"/>
<dbReference type="Gramene" id="rna-gnl|WGS:JABURB|Cocit.L5469.1">
    <property type="protein sequence ID" value="cds-KAF7850457.1"/>
    <property type="gene ID" value="gene-BT93_L5469"/>
</dbReference>